<sequence length="215" mass="23074">MTRAEGGTRRRGRPGYDLATLLTAAAELFHERGYDGTSMEELSKRLGIAKSAIYHHVTGKEQLLSLAVDRALDGLFGVADQLPGVPGRAVDRLEFLVRGSIGVLVEELPFVTLLLRVRGNTQTERDALARRREFDHIVTALVTEAAGEGDLRADVDPATTTRLLFGMINSIIDWYRPQGGLSAAGLADAVCAVAFDGLRVRRGQRGSGHAVPGGA</sequence>
<evidence type="ECO:0000256" key="4">
    <source>
        <dbReference type="PROSITE-ProRule" id="PRU00335"/>
    </source>
</evidence>
<evidence type="ECO:0000313" key="7">
    <source>
        <dbReference type="Proteomes" id="UP001519363"/>
    </source>
</evidence>
<evidence type="ECO:0000256" key="2">
    <source>
        <dbReference type="ARBA" id="ARBA00023125"/>
    </source>
</evidence>
<dbReference type="Proteomes" id="UP001519363">
    <property type="component" value="Unassembled WGS sequence"/>
</dbReference>
<protein>
    <submittedName>
        <fullName evidence="6">AcrR family transcriptional regulator</fullName>
    </submittedName>
</protein>
<dbReference type="Gene3D" id="1.10.357.10">
    <property type="entry name" value="Tetracycline Repressor, domain 2"/>
    <property type="match status" value="1"/>
</dbReference>
<dbReference type="PANTHER" id="PTHR30055">
    <property type="entry name" value="HTH-TYPE TRANSCRIPTIONAL REGULATOR RUTR"/>
    <property type="match status" value="1"/>
</dbReference>
<name>A0ABS5APN1_9PSEU</name>
<gene>
    <name evidence="6" type="ORF">JOF53_007390</name>
</gene>
<dbReference type="InterPro" id="IPR001647">
    <property type="entry name" value="HTH_TetR"/>
</dbReference>
<dbReference type="SUPFAM" id="SSF46689">
    <property type="entry name" value="Homeodomain-like"/>
    <property type="match status" value="1"/>
</dbReference>
<keyword evidence="1" id="KW-0805">Transcription regulation</keyword>
<dbReference type="PRINTS" id="PR00455">
    <property type="entry name" value="HTHTETR"/>
</dbReference>
<dbReference type="PROSITE" id="PS50977">
    <property type="entry name" value="HTH_TETR_2"/>
    <property type="match status" value="1"/>
</dbReference>
<keyword evidence="2 4" id="KW-0238">DNA-binding</keyword>
<dbReference type="InterPro" id="IPR009057">
    <property type="entry name" value="Homeodomain-like_sf"/>
</dbReference>
<feature type="domain" description="HTH tetR-type" evidence="5">
    <location>
        <begin position="15"/>
        <end position="75"/>
    </location>
</feature>
<keyword evidence="3" id="KW-0804">Transcription</keyword>
<dbReference type="PANTHER" id="PTHR30055:SF234">
    <property type="entry name" value="HTH-TYPE TRANSCRIPTIONAL REGULATOR BETI"/>
    <property type="match status" value="1"/>
</dbReference>
<evidence type="ECO:0000256" key="1">
    <source>
        <dbReference type="ARBA" id="ARBA00023015"/>
    </source>
</evidence>
<dbReference type="RefSeq" id="WP_086782700.1">
    <property type="nucleotide sequence ID" value="NZ_JAGIOO010000001.1"/>
</dbReference>
<dbReference type="InterPro" id="IPR041490">
    <property type="entry name" value="KstR2_TetR_C"/>
</dbReference>
<accession>A0ABS5APN1</accession>
<dbReference type="InterPro" id="IPR036271">
    <property type="entry name" value="Tet_transcr_reg_TetR-rel_C_sf"/>
</dbReference>
<dbReference type="EMBL" id="JAGIOO010000001">
    <property type="protein sequence ID" value="MBP2478518.1"/>
    <property type="molecule type" value="Genomic_DNA"/>
</dbReference>
<evidence type="ECO:0000256" key="3">
    <source>
        <dbReference type="ARBA" id="ARBA00023163"/>
    </source>
</evidence>
<keyword evidence="7" id="KW-1185">Reference proteome</keyword>
<feature type="DNA-binding region" description="H-T-H motif" evidence="4">
    <location>
        <begin position="38"/>
        <end position="57"/>
    </location>
</feature>
<organism evidence="6 7">
    <name type="scientific">Crossiella equi</name>
    <dbReference type="NCBI Taxonomy" id="130796"/>
    <lineage>
        <taxon>Bacteria</taxon>
        <taxon>Bacillati</taxon>
        <taxon>Actinomycetota</taxon>
        <taxon>Actinomycetes</taxon>
        <taxon>Pseudonocardiales</taxon>
        <taxon>Pseudonocardiaceae</taxon>
        <taxon>Crossiella</taxon>
    </lineage>
</organism>
<reference evidence="6 7" key="1">
    <citation type="submission" date="2021-03" db="EMBL/GenBank/DDBJ databases">
        <title>Sequencing the genomes of 1000 actinobacteria strains.</title>
        <authorList>
            <person name="Klenk H.-P."/>
        </authorList>
    </citation>
    <scope>NUCLEOTIDE SEQUENCE [LARGE SCALE GENOMIC DNA]</scope>
    <source>
        <strain evidence="6 7">DSM 44580</strain>
    </source>
</reference>
<dbReference type="Pfam" id="PF17932">
    <property type="entry name" value="TetR_C_24"/>
    <property type="match status" value="1"/>
</dbReference>
<proteinExistence type="predicted"/>
<evidence type="ECO:0000259" key="5">
    <source>
        <dbReference type="PROSITE" id="PS50977"/>
    </source>
</evidence>
<dbReference type="SUPFAM" id="SSF48498">
    <property type="entry name" value="Tetracyclin repressor-like, C-terminal domain"/>
    <property type="match status" value="1"/>
</dbReference>
<dbReference type="Gene3D" id="1.10.10.60">
    <property type="entry name" value="Homeodomain-like"/>
    <property type="match status" value="1"/>
</dbReference>
<dbReference type="InterPro" id="IPR050109">
    <property type="entry name" value="HTH-type_TetR-like_transc_reg"/>
</dbReference>
<comment type="caution">
    <text evidence="6">The sequence shown here is derived from an EMBL/GenBank/DDBJ whole genome shotgun (WGS) entry which is preliminary data.</text>
</comment>
<evidence type="ECO:0000313" key="6">
    <source>
        <dbReference type="EMBL" id="MBP2478518.1"/>
    </source>
</evidence>
<dbReference type="Pfam" id="PF00440">
    <property type="entry name" value="TetR_N"/>
    <property type="match status" value="1"/>
</dbReference>